<evidence type="ECO:0000313" key="2">
    <source>
        <dbReference type="EMBL" id="GMN38546.1"/>
    </source>
</evidence>
<comment type="caution">
    <text evidence="2">The sequence shown here is derived from an EMBL/GenBank/DDBJ whole genome shotgun (WGS) entry which is preliminary data.</text>
</comment>
<protein>
    <submittedName>
        <fullName evidence="2">Uncharacterized protein</fullName>
    </submittedName>
</protein>
<organism evidence="2 3">
    <name type="scientific">Ficus carica</name>
    <name type="common">Common fig</name>
    <dbReference type="NCBI Taxonomy" id="3494"/>
    <lineage>
        <taxon>Eukaryota</taxon>
        <taxon>Viridiplantae</taxon>
        <taxon>Streptophyta</taxon>
        <taxon>Embryophyta</taxon>
        <taxon>Tracheophyta</taxon>
        <taxon>Spermatophyta</taxon>
        <taxon>Magnoliopsida</taxon>
        <taxon>eudicotyledons</taxon>
        <taxon>Gunneridae</taxon>
        <taxon>Pentapetalae</taxon>
        <taxon>rosids</taxon>
        <taxon>fabids</taxon>
        <taxon>Rosales</taxon>
        <taxon>Moraceae</taxon>
        <taxon>Ficeae</taxon>
        <taxon>Ficus</taxon>
    </lineage>
</organism>
<reference evidence="2" key="1">
    <citation type="submission" date="2023-07" db="EMBL/GenBank/DDBJ databases">
        <title>draft genome sequence of fig (Ficus carica).</title>
        <authorList>
            <person name="Takahashi T."/>
            <person name="Nishimura K."/>
        </authorList>
    </citation>
    <scope>NUCLEOTIDE SEQUENCE</scope>
</reference>
<keyword evidence="1" id="KW-0812">Transmembrane</keyword>
<feature type="transmembrane region" description="Helical" evidence="1">
    <location>
        <begin position="43"/>
        <end position="63"/>
    </location>
</feature>
<name>A0AA88D165_FICCA</name>
<dbReference type="Proteomes" id="UP001187192">
    <property type="component" value="Unassembled WGS sequence"/>
</dbReference>
<evidence type="ECO:0000313" key="3">
    <source>
        <dbReference type="Proteomes" id="UP001187192"/>
    </source>
</evidence>
<sequence>MSLTGDHDSTANLGGDVLPATNLGRDVSPVMRLQWPLRCLSRIVVLCLGFPRFFFAGYVPLLAGRCRDHIEEITTSIAFLFRRRLQGDWSPSPMTWSGGDGVVCCNNCGLGYLVRV</sequence>
<keyword evidence="1" id="KW-1133">Transmembrane helix</keyword>
<accession>A0AA88D165</accession>
<gene>
    <name evidence="2" type="ORF">TIFTF001_007780</name>
</gene>
<dbReference type="AlphaFoldDB" id="A0AA88D165"/>
<evidence type="ECO:0000256" key="1">
    <source>
        <dbReference type="SAM" id="Phobius"/>
    </source>
</evidence>
<proteinExistence type="predicted"/>
<dbReference type="EMBL" id="BTGU01000008">
    <property type="protein sequence ID" value="GMN38546.1"/>
    <property type="molecule type" value="Genomic_DNA"/>
</dbReference>
<keyword evidence="3" id="KW-1185">Reference proteome</keyword>
<keyword evidence="1" id="KW-0472">Membrane</keyword>